<dbReference type="PROSITE" id="PS50943">
    <property type="entry name" value="HTH_CROC1"/>
    <property type="match status" value="1"/>
</dbReference>
<organism evidence="2 3">
    <name type="scientific">Lipingzhangella halophila</name>
    <dbReference type="NCBI Taxonomy" id="1783352"/>
    <lineage>
        <taxon>Bacteria</taxon>
        <taxon>Bacillati</taxon>
        <taxon>Actinomycetota</taxon>
        <taxon>Actinomycetes</taxon>
        <taxon>Streptosporangiales</taxon>
        <taxon>Nocardiopsidaceae</taxon>
        <taxon>Lipingzhangella</taxon>
    </lineage>
</organism>
<proteinExistence type="predicted"/>
<dbReference type="CDD" id="cd00093">
    <property type="entry name" value="HTH_XRE"/>
    <property type="match status" value="1"/>
</dbReference>
<dbReference type="InterPro" id="IPR001387">
    <property type="entry name" value="Cro/C1-type_HTH"/>
</dbReference>
<dbReference type="InterPro" id="IPR010982">
    <property type="entry name" value="Lambda_DNA-bd_dom_sf"/>
</dbReference>
<dbReference type="Pfam" id="PF19054">
    <property type="entry name" value="DUF5753"/>
    <property type="match status" value="1"/>
</dbReference>
<accession>A0A7W7RCJ2</accession>
<dbReference type="GO" id="GO:0003677">
    <property type="term" value="F:DNA binding"/>
    <property type="evidence" value="ECO:0007669"/>
    <property type="project" value="InterPro"/>
</dbReference>
<comment type="caution">
    <text evidence="2">The sequence shown here is derived from an EMBL/GenBank/DDBJ whole genome shotgun (WGS) entry which is preliminary data.</text>
</comment>
<evidence type="ECO:0000313" key="3">
    <source>
        <dbReference type="Proteomes" id="UP000523007"/>
    </source>
</evidence>
<name>A0A7W7RCJ2_9ACTN</name>
<dbReference type="AlphaFoldDB" id="A0A7W7RCJ2"/>
<evidence type="ECO:0000313" key="2">
    <source>
        <dbReference type="EMBL" id="MBB4929496.1"/>
    </source>
</evidence>
<keyword evidence="3" id="KW-1185">Reference proteome</keyword>
<gene>
    <name evidence="2" type="ORF">F4561_000316</name>
</gene>
<dbReference type="Proteomes" id="UP000523007">
    <property type="component" value="Unassembled WGS sequence"/>
</dbReference>
<sequence length="259" mass="28954">MRRLSLRHVAAQLGWQPSRLSRIETGNQGITTEDVASLLVIYGVTGDERERLLTKTERVDEPNLWEVQGPLSQESRTLIQIEPVATSIFNFQPLLVPGLLQTPDYTRVLMRAGGISEEDAEIRVAARMSRQAILSREEPPAFEVILDECALRRVIGSPKTMARQLRHLIEATERPNVSLRVLRYSVGAHTGLDGAFALFDFAKEGPVVYLDHKISGLFLDKSEQIAFFRAEADRLKSVALTRHESVDAVAAIAKELDQE</sequence>
<dbReference type="InterPro" id="IPR043917">
    <property type="entry name" value="DUF5753"/>
</dbReference>
<feature type="domain" description="HTH cro/C1-type" evidence="1">
    <location>
        <begin position="2"/>
        <end position="49"/>
    </location>
</feature>
<dbReference type="SUPFAM" id="SSF47413">
    <property type="entry name" value="lambda repressor-like DNA-binding domains"/>
    <property type="match status" value="1"/>
</dbReference>
<dbReference type="Pfam" id="PF13560">
    <property type="entry name" value="HTH_31"/>
    <property type="match status" value="1"/>
</dbReference>
<dbReference type="Gene3D" id="1.10.260.40">
    <property type="entry name" value="lambda repressor-like DNA-binding domains"/>
    <property type="match status" value="1"/>
</dbReference>
<reference evidence="2 3" key="1">
    <citation type="submission" date="2020-08" db="EMBL/GenBank/DDBJ databases">
        <title>Sequencing the genomes of 1000 actinobacteria strains.</title>
        <authorList>
            <person name="Klenk H.-P."/>
        </authorList>
    </citation>
    <scope>NUCLEOTIDE SEQUENCE [LARGE SCALE GENOMIC DNA]</scope>
    <source>
        <strain evidence="2 3">DSM 102030</strain>
    </source>
</reference>
<dbReference type="EMBL" id="JACHJT010000001">
    <property type="protein sequence ID" value="MBB4929496.1"/>
    <property type="molecule type" value="Genomic_DNA"/>
</dbReference>
<evidence type="ECO:0000259" key="1">
    <source>
        <dbReference type="PROSITE" id="PS50943"/>
    </source>
</evidence>
<protein>
    <submittedName>
        <fullName evidence="2">Transcriptional regulator with XRE-family HTH domain</fullName>
    </submittedName>
</protein>